<organism evidence="2 3">
    <name type="scientific">Brachionus calyciflorus</name>
    <dbReference type="NCBI Taxonomy" id="104777"/>
    <lineage>
        <taxon>Eukaryota</taxon>
        <taxon>Metazoa</taxon>
        <taxon>Spiralia</taxon>
        <taxon>Gnathifera</taxon>
        <taxon>Rotifera</taxon>
        <taxon>Eurotatoria</taxon>
        <taxon>Monogononta</taxon>
        <taxon>Pseudotrocha</taxon>
        <taxon>Ploima</taxon>
        <taxon>Brachionidae</taxon>
        <taxon>Brachionus</taxon>
    </lineage>
</organism>
<evidence type="ECO:0000259" key="1">
    <source>
        <dbReference type="PROSITE" id="PS50878"/>
    </source>
</evidence>
<dbReference type="PROSITE" id="PS50878">
    <property type="entry name" value="RT_POL"/>
    <property type="match status" value="1"/>
</dbReference>
<dbReference type="AlphaFoldDB" id="A0A814EIM4"/>
<protein>
    <recommendedName>
        <fullName evidence="1">Reverse transcriptase domain-containing protein</fullName>
    </recommendedName>
</protein>
<sequence>MKSPVDYRPISVSNTLSSILESILLSEMGCFNNIHKHQFGSKKKLTSKHAYFLVNEISNYYRKNVSNVHILSLDACKAFDKLWRDGLFFKLKDKVSEPIWRILFNYYKHSKIIVKYDNNLSQPITYTEGVKQGGILSSYLFNYFINELLEKCTNLNIGASINGLNLSIIAYCDDIVIISPSFGQAVKLLEKCFDYLKEWKIDFNPKKSVCLSLSSSGKILNTNIISGGTNIPNVQGFEYLGLPLGTNNYKREFIEEKWKKV</sequence>
<dbReference type="CDD" id="cd01650">
    <property type="entry name" value="RT_nLTR_like"/>
    <property type="match status" value="1"/>
</dbReference>
<dbReference type="Proteomes" id="UP000663879">
    <property type="component" value="Unassembled WGS sequence"/>
</dbReference>
<dbReference type="InterPro" id="IPR043128">
    <property type="entry name" value="Rev_trsase/Diguanyl_cyclase"/>
</dbReference>
<gene>
    <name evidence="2" type="ORF">OXX778_LOCUS14868</name>
</gene>
<dbReference type="Pfam" id="PF00078">
    <property type="entry name" value="RVT_1"/>
    <property type="match status" value="1"/>
</dbReference>
<comment type="caution">
    <text evidence="2">The sequence shown here is derived from an EMBL/GenBank/DDBJ whole genome shotgun (WGS) entry which is preliminary data.</text>
</comment>
<evidence type="ECO:0000313" key="3">
    <source>
        <dbReference type="Proteomes" id="UP000663879"/>
    </source>
</evidence>
<dbReference type="InterPro" id="IPR000477">
    <property type="entry name" value="RT_dom"/>
</dbReference>
<dbReference type="SUPFAM" id="SSF56672">
    <property type="entry name" value="DNA/RNA polymerases"/>
    <property type="match status" value="1"/>
</dbReference>
<dbReference type="Gene3D" id="3.30.70.270">
    <property type="match status" value="1"/>
</dbReference>
<keyword evidence="3" id="KW-1185">Reference proteome</keyword>
<dbReference type="PANTHER" id="PTHR47027">
    <property type="entry name" value="REVERSE TRANSCRIPTASE DOMAIN-CONTAINING PROTEIN"/>
    <property type="match status" value="1"/>
</dbReference>
<name>A0A814EIM4_9BILA</name>
<reference evidence="2" key="1">
    <citation type="submission" date="2021-02" db="EMBL/GenBank/DDBJ databases">
        <authorList>
            <person name="Nowell W R."/>
        </authorList>
    </citation>
    <scope>NUCLEOTIDE SEQUENCE</scope>
    <source>
        <strain evidence="2">Ploen Becks lab</strain>
    </source>
</reference>
<dbReference type="InterPro" id="IPR043502">
    <property type="entry name" value="DNA/RNA_pol_sf"/>
</dbReference>
<proteinExistence type="predicted"/>
<accession>A0A814EIM4</accession>
<evidence type="ECO:0000313" key="2">
    <source>
        <dbReference type="EMBL" id="CAF0969983.1"/>
    </source>
</evidence>
<dbReference type="OrthoDB" id="10014409at2759"/>
<dbReference type="EMBL" id="CAJNOC010003151">
    <property type="protein sequence ID" value="CAF0969983.1"/>
    <property type="molecule type" value="Genomic_DNA"/>
</dbReference>
<dbReference type="PANTHER" id="PTHR47027:SF20">
    <property type="entry name" value="REVERSE TRANSCRIPTASE-LIKE PROTEIN WITH RNA-DIRECTED DNA POLYMERASE DOMAIN"/>
    <property type="match status" value="1"/>
</dbReference>
<feature type="domain" description="Reverse transcriptase" evidence="1">
    <location>
        <begin position="1"/>
        <end position="244"/>
    </location>
</feature>